<evidence type="ECO:0000313" key="6">
    <source>
        <dbReference type="Proteomes" id="UP000051223"/>
    </source>
</evidence>
<dbReference type="Pfam" id="PF13643">
    <property type="entry name" value="DUF4145"/>
    <property type="match status" value="1"/>
</dbReference>
<dbReference type="EMBL" id="AZGI01000006">
    <property type="protein sequence ID" value="KRM40826.1"/>
    <property type="molecule type" value="Genomic_DNA"/>
</dbReference>
<dbReference type="PATRIC" id="fig|1423754.3.peg.22"/>
<feature type="transmembrane region" description="Helical" evidence="2">
    <location>
        <begin position="458"/>
        <end position="479"/>
    </location>
</feature>
<dbReference type="AlphaFoldDB" id="A0A0R1YEU3"/>
<evidence type="ECO:0000256" key="2">
    <source>
        <dbReference type="SAM" id="Phobius"/>
    </source>
</evidence>
<dbReference type="Proteomes" id="UP000051223">
    <property type="component" value="Unassembled WGS sequence"/>
</dbReference>
<keyword evidence="6" id="KW-1185">Reference proteome</keyword>
<keyword evidence="2" id="KW-1133">Transmembrane helix</keyword>
<evidence type="ECO:0008006" key="7">
    <source>
        <dbReference type="Google" id="ProtNLM"/>
    </source>
</evidence>
<reference evidence="5 6" key="1">
    <citation type="journal article" date="2015" name="Genome Announc.">
        <title>Expanding the biotechnology potential of lactobacilli through comparative genomics of 213 strains and associated genera.</title>
        <authorList>
            <person name="Sun Z."/>
            <person name="Harris H.M."/>
            <person name="McCann A."/>
            <person name="Guo C."/>
            <person name="Argimon S."/>
            <person name="Zhang W."/>
            <person name="Yang X."/>
            <person name="Jeffery I.B."/>
            <person name="Cooney J.C."/>
            <person name="Kagawa T.F."/>
            <person name="Liu W."/>
            <person name="Song Y."/>
            <person name="Salvetti E."/>
            <person name="Wrobel A."/>
            <person name="Rasinkangas P."/>
            <person name="Parkhill J."/>
            <person name="Rea M.C."/>
            <person name="O'Sullivan O."/>
            <person name="Ritari J."/>
            <person name="Douillard F.P."/>
            <person name="Paul Ross R."/>
            <person name="Yang R."/>
            <person name="Briner A.E."/>
            <person name="Felis G.E."/>
            <person name="de Vos W.M."/>
            <person name="Barrangou R."/>
            <person name="Klaenhammer T.R."/>
            <person name="Caufield P.W."/>
            <person name="Cui Y."/>
            <person name="Zhang H."/>
            <person name="O'Toole P.W."/>
        </authorList>
    </citation>
    <scope>NUCLEOTIDE SEQUENCE [LARGE SCALE GENOMIC DNA]</scope>
    <source>
        <strain evidence="5 6">DSM 5661</strain>
    </source>
</reference>
<gene>
    <name evidence="5" type="ORF">FC39_GL000022</name>
</gene>
<proteinExistence type="predicted"/>
<dbReference type="InterPro" id="IPR059115">
    <property type="entry name" value="Rib"/>
</dbReference>
<feature type="domain" description="DUF4145" evidence="4">
    <location>
        <begin position="261"/>
        <end position="354"/>
    </location>
</feature>
<keyword evidence="2" id="KW-0472">Membrane</keyword>
<name>A0A0R1YEU3_9LACO</name>
<sequence>MGNKKKLIRGINLVFDCSKEPTLREKVKIVSSNGQDVNLYNSAGVKQTHTRKNGEVVSVFEVKEINGKIFYRIGGQTEWLAKEDTNWNKAHVEKESKGLSRFTNNDLSENVLPDSKQKHESQNSNKANYDLSVKKGLVIAKGSPVPAEKDLKKVFKNGKDFPEDTKYQWIYPPDTDQNKYTNAKIKVIFPDGTTGERSVHYSIQNNAQNSIQTKNPTKPVEAKKALPNSQPEFVNPQPEDLDFSFIANNSLMKPFYNSINEALTLYKQAFYKQMSNTIRQGLEMITDDLLSLNQINPGPDWNRAILSNQLGYIAHLRLLPQRIMNLCFSIKNYGNIGSHNNKVARFNQASALADLQQYHDLLVYLVNTYQHPSKLVAYADIQITDEQNKHRNWYQKPRLNPVNIISFRDYMYQKDHPVPKKTQPVIIQQPTQPIQITQAIPVQPEPEPSRKMGKGMKFLTWCFAIIGIIVLAGIGYEFLQLNSNQSQNSSQQAKTSIKSQARNLTNKQTVALSLVYADMKLDGQWQSAYDQVESSNYNVSRYKDYTFGDATVTAQGKNYVYVLEKDVGFGFQDKSNGDRLVTFFDPDQNDPKDNPVHVYTYQMLRQIKSNGEWNKVKKIANELSFTDEEIN</sequence>
<dbReference type="STRING" id="1423754.FC39_GL000022"/>
<dbReference type="eggNOG" id="ENOG5030A4F">
    <property type="taxonomic scope" value="Bacteria"/>
</dbReference>
<evidence type="ECO:0000259" key="4">
    <source>
        <dbReference type="Pfam" id="PF13643"/>
    </source>
</evidence>
<evidence type="ECO:0000256" key="1">
    <source>
        <dbReference type="SAM" id="MobiDB-lite"/>
    </source>
</evidence>
<dbReference type="InterPro" id="IPR025285">
    <property type="entry name" value="DUF4145"/>
</dbReference>
<protein>
    <recommendedName>
        <fullName evidence="7">Surface layer protein A domain-containing protein</fullName>
    </recommendedName>
</protein>
<evidence type="ECO:0000313" key="5">
    <source>
        <dbReference type="EMBL" id="KRM40826.1"/>
    </source>
</evidence>
<evidence type="ECO:0000259" key="3">
    <source>
        <dbReference type="Pfam" id="PF08428"/>
    </source>
</evidence>
<accession>A0A0R1YEU3</accession>
<keyword evidence="2" id="KW-0812">Transmembrane</keyword>
<feature type="domain" description="Rib" evidence="3">
    <location>
        <begin position="148"/>
        <end position="196"/>
    </location>
</feature>
<comment type="caution">
    <text evidence="5">The sequence shown here is derived from an EMBL/GenBank/DDBJ whole genome shotgun (WGS) entry which is preliminary data.</text>
</comment>
<dbReference type="Pfam" id="PF08428">
    <property type="entry name" value="Rib"/>
    <property type="match status" value="1"/>
</dbReference>
<feature type="region of interest" description="Disordered" evidence="1">
    <location>
        <begin position="103"/>
        <end position="126"/>
    </location>
</feature>
<organism evidence="5 6">
    <name type="scientific">Lactobacillus hamsteri DSM 5661 = JCM 6256</name>
    <dbReference type="NCBI Taxonomy" id="1423754"/>
    <lineage>
        <taxon>Bacteria</taxon>
        <taxon>Bacillati</taxon>
        <taxon>Bacillota</taxon>
        <taxon>Bacilli</taxon>
        <taxon>Lactobacillales</taxon>
        <taxon>Lactobacillaceae</taxon>
        <taxon>Lactobacillus</taxon>
    </lineage>
</organism>